<evidence type="ECO:0000313" key="4">
    <source>
        <dbReference type="RefSeq" id="XP_047736956.1"/>
    </source>
</evidence>
<dbReference type="AlphaFoldDB" id="A0A979FK67"/>
<feature type="non-terminal residue" evidence="4">
    <location>
        <position position="427"/>
    </location>
</feature>
<dbReference type="InterPro" id="IPR036179">
    <property type="entry name" value="Ig-like_dom_sf"/>
</dbReference>
<dbReference type="SUPFAM" id="SSF48726">
    <property type="entry name" value="Immunoglobulin"/>
    <property type="match status" value="1"/>
</dbReference>
<feature type="domain" description="Immunoglobulin" evidence="2">
    <location>
        <begin position="86"/>
        <end position="427"/>
    </location>
</feature>
<dbReference type="RefSeq" id="XP_047736956.1">
    <property type="nucleotide sequence ID" value="XM_047881000.1"/>
</dbReference>
<dbReference type="Proteomes" id="UP000694843">
    <property type="component" value="Unplaced"/>
</dbReference>
<feature type="region of interest" description="Disordered" evidence="1">
    <location>
        <begin position="154"/>
        <end position="193"/>
    </location>
</feature>
<protein>
    <submittedName>
        <fullName evidence="4">Uncharacterized protein LOC125178070</fullName>
    </submittedName>
</protein>
<dbReference type="KEGG" id="hazt:125178070"/>
<dbReference type="SMART" id="SM00409">
    <property type="entry name" value="IG"/>
    <property type="match status" value="1"/>
</dbReference>
<dbReference type="Gene3D" id="2.60.40.10">
    <property type="entry name" value="Immunoglobulins"/>
    <property type="match status" value="1"/>
</dbReference>
<dbReference type="InterPro" id="IPR003599">
    <property type="entry name" value="Ig_sub"/>
</dbReference>
<name>A0A979FK67_HYAAZ</name>
<sequence>MSRHCKRHRTDPVICHGNTDPVICHGDTDPVICYGDTDPVICHGDYSHTKSPTKWHASPSWFDGSTTTILLLLVTALPGILCKGIPEKVEAVSGWTARLPCRVNNVDLPLLVLWFRHDNDRPFYSFDIRNGSGSERQYNSIGMRAHFIMNKSHTKNSEHQNSEYSLNALSPPHPLDHHRPQSMPVTDSSSSNLSQKLNLRYRRSLRIANLFQRSTDAVITNLNTLYSSNHSILKSDIRFSHTFHGKGFQISQSQLHNTIPYSGFANKHYSSIHDATATHGPKTLNHEIFTHHTPLEKPRILHPSGNPFLFSKQRGPRSGRGSVLKELGPEHLGLGSRGHVTLGPEISGLDVPRLEKLRPLDSGHEVFNQPAEGEHYTHCPSNTTSLPPFPGCLELSSVTSGDNGSFTCRVEFVDSPTQTHTVLLTVY</sequence>
<evidence type="ECO:0000256" key="1">
    <source>
        <dbReference type="SAM" id="MobiDB-lite"/>
    </source>
</evidence>
<gene>
    <name evidence="4" type="primary">LOC125178070</name>
</gene>
<accession>A0A979FK67</accession>
<evidence type="ECO:0000259" key="2">
    <source>
        <dbReference type="SMART" id="SM00409"/>
    </source>
</evidence>
<organism evidence="3 4">
    <name type="scientific">Hyalella azteca</name>
    <name type="common">Amphipod</name>
    <dbReference type="NCBI Taxonomy" id="294128"/>
    <lineage>
        <taxon>Eukaryota</taxon>
        <taxon>Metazoa</taxon>
        <taxon>Ecdysozoa</taxon>
        <taxon>Arthropoda</taxon>
        <taxon>Crustacea</taxon>
        <taxon>Multicrustacea</taxon>
        <taxon>Malacostraca</taxon>
        <taxon>Eumalacostraca</taxon>
        <taxon>Peracarida</taxon>
        <taxon>Amphipoda</taxon>
        <taxon>Senticaudata</taxon>
        <taxon>Talitrida</taxon>
        <taxon>Talitroidea</taxon>
        <taxon>Hyalellidae</taxon>
        <taxon>Hyalella</taxon>
    </lineage>
</organism>
<dbReference type="OrthoDB" id="10474611at2759"/>
<dbReference type="GeneID" id="125178070"/>
<dbReference type="InterPro" id="IPR013783">
    <property type="entry name" value="Ig-like_fold"/>
</dbReference>
<reference evidence="4" key="1">
    <citation type="submission" date="2025-08" db="UniProtKB">
        <authorList>
            <consortium name="RefSeq"/>
        </authorList>
    </citation>
    <scope>IDENTIFICATION</scope>
    <source>
        <tissue evidence="4">Whole organism</tissue>
    </source>
</reference>
<proteinExistence type="predicted"/>
<keyword evidence="3" id="KW-1185">Reference proteome</keyword>
<evidence type="ECO:0000313" key="3">
    <source>
        <dbReference type="Proteomes" id="UP000694843"/>
    </source>
</evidence>